<evidence type="ECO:0000313" key="10">
    <source>
        <dbReference type="RefSeq" id="XP_026745574.1"/>
    </source>
</evidence>
<proteinExistence type="inferred from homology"/>
<evidence type="ECO:0000256" key="2">
    <source>
        <dbReference type="ARBA" id="ARBA00005300"/>
    </source>
</evidence>
<evidence type="ECO:0000256" key="7">
    <source>
        <dbReference type="ARBA" id="ARBA00022801"/>
    </source>
</evidence>
<dbReference type="PANTHER" id="PTHR10642">
    <property type="entry name" value="RIBONUCLEASE H1"/>
    <property type="match status" value="1"/>
</dbReference>
<keyword evidence="9" id="KW-1185">Reference proteome</keyword>
<evidence type="ECO:0000259" key="8">
    <source>
        <dbReference type="PROSITE" id="PS50879"/>
    </source>
</evidence>
<comment type="catalytic activity">
    <reaction evidence="1">
        <text>Endonucleolytic cleavage to 5'-phosphomonoester.</text>
        <dbReference type="EC" id="3.1.26.4"/>
    </reaction>
</comment>
<evidence type="ECO:0000256" key="6">
    <source>
        <dbReference type="ARBA" id="ARBA00022759"/>
    </source>
</evidence>
<comment type="similarity">
    <text evidence="2">Belongs to the RNase H family.</text>
</comment>
<feature type="domain" description="RNase H type-1" evidence="8">
    <location>
        <begin position="235"/>
        <end position="367"/>
    </location>
</feature>
<dbReference type="AlphaFoldDB" id="A0A7E5WYL5"/>
<dbReference type="CDD" id="cd09276">
    <property type="entry name" value="Rnase_HI_RT_non_LTR"/>
    <property type="match status" value="1"/>
</dbReference>
<keyword evidence="6" id="KW-0255">Endonuclease</keyword>
<dbReference type="GO" id="GO:0043137">
    <property type="term" value="P:DNA replication, removal of RNA primer"/>
    <property type="evidence" value="ECO:0007669"/>
    <property type="project" value="TreeGrafter"/>
</dbReference>
<dbReference type="GO" id="GO:0046872">
    <property type="term" value="F:metal ion binding"/>
    <property type="evidence" value="ECO:0007669"/>
    <property type="project" value="UniProtKB-KW"/>
</dbReference>
<dbReference type="InParanoid" id="A0A7E5WYL5"/>
<evidence type="ECO:0000256" key="4">
    <source>
        <dbReference type="ARBA" id="ARBA00022722"/>
    </source>
</evidence>
<keyword evidence="4" id="KW-0540">Nuclease</keyword>
<dbReference type="InterPro" id="IPR012337">
    <property type="entry name" value="RNaseH-like_sf"/>
</dbReference>
<dbReference type="EC" id="3.1.26.4" evidence="3"/>
<protein>
    <recommendedName>
        <fullName evidence="3">ribonuclease H</fullName>
        <ecNumber evidence="3">3.1.26.4</ecNumber>
    </recommendedName>
</protein>
<gene>
    <name evidence="10" type="primary">LOC113506922</name>
</gene>
<dbReference type="Gene3D" id="3.30.420.10">
    <property type="entry name" value="Ribonuclease H-like superfamily/Ribonuclease H"/>
    <property type="match status" value="1"/>
</dbReference>
<dbReference type="OrthoDB" id="411871at2759"/>
<accession>A0A7E5WYL5</accession>
<dbReference type="KEGG" id="tnl:113506922"/>
<dbReference type="Proteomes" id="UP000322000">
    <property type="component" value="Unplaced"/>
</dbReference>
<evidence type="ECO:0000256" key="5">
    <source>
        <dbReference type="ARBA" id="ARBA00022723"/>
    </source>
</evidence>
<dbReference type="InterPro" id="IPR050092">
    <property type="entry name" value="RNase_H"/>
</dbReference>
<evidence type="ECO:0000313" key="9">
    <source>
        <dbReference type="Proteomes" id="UP000322000"/>
    </source>
</evidence>
<keyword evidence="7" id="KW-0378">Hydrolase</keyword>
<reference evidence="10" key="1">
    <citation type="submission" date="2025-08" db="UniProtKB">
        <authorList>
            <consortium name="RefSeq"/>
        </authorList>
    </citation>
    <scope>IDENTIFICATION</scope>
</reference>
<name>A0A7E5WYL5_TRINI</name>
<dbReference type="PROSITE" id="PS50879">
    <property type="entry name" value="RNASE_H_1"/>
    <property type="match status" value="1"/>
</dbReference>
<dbReference type="InterPro" id="IPR002156">
    <property type="entry name" value="RNaseH_domain"/>
</dbReference>
<dbReference type="InterPro" id="IPR036397">
    <property type="entry name" value="RNaseH_sf"/>
</dbReference>
<keyword evidence="5" id="KW-0479">Metal-binding</keyword>
<dbReference type="GeneID" id="113506922"/>
<dbReference type="GO" id="GO:0003676">
    <property type="term" value="F:nucleic acid binding"/>
    <property type="evidence" value="ECO:0007669"/>
    <property type="project" value="InterPro"/>
</dbReference>
<evidence type="ECO:0000256" key="3">
    <source>
        <dbReference type="ARBA" id="ARBA00012180"/>
    </source>
</evidence>
<dbReference type="GO" id="GO:0004523">
    <property type="term" value="F:RNA-DNA hybrid ribonuclease activity"/>
    <property type="evidence" value="ECO:0007669"/>
    <property type="project" value="UniProtKB-EC"/>
</dbReference>
<dbReference type="PANTHER" id="PTHR10642:SF26">
    <property type="entry name" value="RIBONUCLEASE H1"/>
    <property type="match status" value="1"/>
</dbReference>
<organism evidence="9 10">
    <name type="scientific">Trichoplusia ni</name>
    <name type="common">Cabbage looper</name>
    <dbReference type="NCBI Taxonomy" id="7111"/>
    <lineage>
        <taxon>Eukaryota</taxon>
        <taxon>Metazoa</taxon>
        <taxon>Ecdysozoa</taxon>
        <taxon>Arthropoda</taxon>
        <taxon>Hexapoda</taxon>
        <taxon>Insecta</taxon>
        <taxon>Pterygota</taxon>
        <taxon>Neoptera</taxon>
        <taxon>Endopterygota</taxon>
        <taxon>Lepidoptera</taxon>
        <taxon>Glossata</taxon>
        <taxon>Ditrysia</taxon>
        <taxon>Noctuoidea</taxon>
        <taxon>Noctuidae</taxon>
        <taxon>Plusiinae</taxon>
        <taxon>Trichoplusia</taxon>
    </lineage>
</organism>
<dbReference type="RefSeq" id="XP_026745574.1">
    <property type="nucleotide sequence ID" value="XM_026889773.1"/>
</dbReference>
<dbReference type="SUPFAM" id="SSF53098">
    <property type="entry name" value="Ribonuclease H-like"/>
    <property type="match status" value="1"/>
</dbReference>
<dbReference type="Pfam" id="PF00075">
    <property type="entry name" value="RNase_H"/>
    <property type="match status" value="1"/>
</dbReference>
<evidence type="ECO:0000256" key="1">
    <source>
        <dbReference type="ARBA" id="ARBA00000077"/>
    </source>
</evidence>
<sequence length="531" mass="58988">MSLSRKKELSMKTNAILGRVHSWGVNNKLRFAPHKTSAMLVTNKLKYDTPVLSMAGSSIEMVRKIKLLGLTIDDKMTFNEHTKNVCIKAAEIYKRLSRAAKVDWGLNEEIIRTIYTAAVEPVITYAAAAWAPATAKLGIRKKLNSIQRGFAQKLCKSYRTVSLNSALVLSGILPLDLRIQEAAALYEARKGSSRHIPGDREIEAAARFAETPHPALQMTLEFECLEDQEQVDSRNVQTVRIFTDGSKIEGKVGAALSIWDNDGETRNLKLSLAAYCTVYQAELLAICRATDLILKRPEGSFGLYSDSMSALMTLANPGSLHPLAVSARKNLAQASHQGKAIALFWVKAHAGLPGNERADELAKEAALSSRRKPDYDRCPISFIRSQIRMGSLDEWNRRYVSGETASVTKMFLPDAIAAFRIVKQVRPVGIVTQVLTGHGGFSSYLNRFKCKGNPSCICDPDKDEDIPHLLLDCPVYAAVRQDLEFELDVRLTNTTIAELIGSKKYRERFLRYCVEVAKHAINRNRTATMVA</sequence>